<protein>
    <recommendedName>
        <fullName evidence="3">DUF2190 family protein</fullName>
    </recommendedName>
</protein>
<dbReference type="EMBL" id="LR593886">
    <property type="protein sequence ID" value="VTR92812.1"/>
    <property type="molecule type" value="Genomic_DNA"/>
</dbReference>
<dbReference type="InterPro" id="IPR011231">
    <property type="entry name" value="Phage_VT1-Sakai_H0018"/>
</dbReference>
<accession>A0A6P2D060</accession>
<evidence type="ECO:0000313" key="1">
    <source>
        <dbReference type="EMBL" id="VTR92812.1"/>
    </source>
</evidence>
<dbReference type="AlphaFoldDB" id="A0A6P2D060"/>
<reference evidence="1 2" key="1">
    <citation type="submission" date="2019-05" db="EMBL/GenBank/DDBJ databases">
        <authorList>
            <consortium name="Science for Life Laboratories"/>
        </authorList>
    </citation>
    <scope>NUCLEOTIDE SEQUENCE [LARGE SCALE GENOMIC DNA]</scope>
    <source>
        <strain evidence="1">Soil9</strain>
    </source>
</reference>
<name>A0A6P2D060_9BACT</name>
<dbReference type="Pfam" id="PF09956">
    <property type="entry name" value="Phage_cement_2"/>
    <property type="match status" value="1"/>
</dbReference>
<proteinExistence type="predicted"/>
<dbReference type="RefSeq" id="WP_162667624.1">
    <property type="nucleotide sequence ID" value="NZ_LR593886.1"/>
</dbReference>
<dbReference type="Proteomes" id="UP000464178">
    <property type="component" value="Chromosome"/>
</dbReference>
<keyword evidence="2" id="KW-1185">Reference proteome</keyword>
<evidence type="ECO:0000313" key="2">
    <source>
        <dbReference type="Proteomes" id="UP000464178"/>
    </source>
</evidence>
<evidence type="ECO:0008006" key="3">
    <source>
        <dbReference type="Google" id="ProtNLM"/>
    </source>
</evidence>
<organism evidence="1 2">
    <name type="scientific">Gemmata massiliana</name>
    <dbReference type="NCBI Taxonomy" id="1210884"/>
    <lineage>
        <taxon>Bacteria</taxon>
        <taxon>Pseudomonadati</taxon>
        <taxon>Planctomycetota</taxon>
        <taxon>Planctomycetia</taxon>
        <taxon>Gemmatales</taxon>
        <taxon>Gemmataceae</taxon>
        <taxon>Gemmata</taxon>
    </lineage>
</organism>
<gene>
    <name evidence="1" type="ORF">SOIL9_49020</name>
</gene>
<sequence>MPFEARYLHGSPVMVDHTPGTAVAAGTVVVTADTPRIAHLDIPANALGALAAGGGVYEMVGNAAIAADKKVWWDDAANKVTETASTNKVFGVTVTACAANNGLCQVRHDPAQ</sequence>
<dbReference type="KEGG" id="gms:SOIL9_49020"/>